<comment type="caution">
    <text evidence="12">The sequence shown here is derived from an EMBL/GenBank/DDBJ whole genome shotgun (WGS) entry which is preliminary data.</text>
</comment>
<dbReference type="PANTHER" id="PTHR30005:SF0">
    <property type="entry name" value="RETROGRADE REGULATION PROTEIN 2"/>
    <property type="match status" value="1"/>
</dbReference>
<dbReference type="InterPro" id="IPR018181">
    <property type="entry name" value="Heat_shock_70_CS"/>
</dbReference>
<comment type="similarity">
    <text evidence="2">Belongs to the heat shock protein 70 family.</text>
</comment>
<evidence type="ECO:0000256" key="1">
    <source>
        <dbReference type="ARBA" id="ARBA00007125"/>
    </source>
</evidence>
<name>A0ABX1ZRL3_9BACL</name>
<feature type="domain" description="Ppx/GppA phosphatase N-terminal" evidence="10">
    <location>
        <begin position="20"/>
        <end position="304"/>
    </location>
</feature>
<accession>A0ABX1ZRL3</accession>
<evidence type="ECO:0000256" key="4">
    <source>
        <dbReference type="ARBA" id="ARBA00017249"/>
    </source>
</evidence>
<evidence type="ECO:0000313" key="12">
    <source>
        <dbReference type="EMBL" id="NOV01245.1"/>
    </source>
</evidence>
<dbReference type="PIRSF" id="PIRSF001267">
    <property type="entry name" value="Pyrophosphatase_GppA_Ppx"/>
    <property type="match status" value="1"/>
</dbReference>
<evidence type="ECO:0000259" key="11">
    <source>
        <dbReference type="Pfam" id="PF21447"/>
    </source>
</evidence>
<organism evidence="12 13">
    <name type="scientific">Paenibacillus planticolens</name>
    <dbReference type="NCBI Taxonomy" id="2654976"/>
    <lineage>
        <taxon>Bacteria</taxon>
        <taxon>Bacillati</taxon>
        <taxon>Bacillota</taxon>
        <taxon>Bacilli</taxon>
        <taxon>Bacillales</taxon>
        <taxon>Paenibacillaceae</taxon>
        <taxon>Paenibacillus</taxon>
    </lineage>
</organism>
<evidence type="ECO:0000256" key="7">
    <source>
        <dbReference type="ARBA" id="ARBA00030019"/>
    </source>
</evidence>
<dbReference type="InterPro" id="IPR048950">
    <property type="entry name" value="Ppx_GppA_C"/>
</dbReference>
<dbReference type="Proteomes" id="UP000618579">
    <property type="component" value="Unassembled WGS sequence"/>
</dbReference>
<keyword evidence="13" id="KW-1185">Reference proteome</keyword>
<dbReference type="InterPro" id="IPR003695">
    <property type="entry name" value="Ppx_GppA_N"/>
</dbReference>
<dbReference type="SUPFAM" id="SSF53067">
    <property type="entry name" value="Actin-like ATPase domain"/>
    <property type="match status" value="2"/>
</dbReference>
<dbReference type="InterPro" id="IPR030673">
    <property type="entry name" value="PyroPPase_GppA_Ppx"/>
</dbReference>
<evidence type="ECO:0000259" key="10">
    <source>
        <dbReference type="Pfam" id="PF02541"/>
    </source>
</evidence>
<sequence>MSSGTKIGIIDIGSNSIRLVIYEINELGAYRVISEHKDSARLSERIGYDGILHSKDIISIVPILSHYALLCRVHEVQTVRAVATAAIRNAANSTDIVRVLEEQTGLKIEVLSGTEEARYGYLGVINTIDIRDALIIDIGGGSTEVTLLRDRKLINSISFPFGAVNTTRQYMKNANLTEQESADIRRMVEEAIAEHPWITQSPNLPMIGLGGTIRTLGKMSQKRAKYSLQLAHNYELKSGELRSFVTLLSSLPIEKRRKIDGLSKERSDIIVPGLIILDTLFQRASASQCIISGSGLRDGLFFETFDPKQPIKQDVLESSINNLLCLHPNGAEKHVRRVDQLAMQLYDKLAAHFDLDEGSRRYLHATAFLHRIGVSVHYYQYLKHTQYMIANTRIDGLTHREIVICSLIATFKTKSRTHQQALAYKDLLTESDEALIVKLGTLLKLAIALDHSETQPVHELIVTRSETSLTLKLLCVHNPILELKELAAVTKEFEKTWGLKLKTQAGVFSKK</sequence>
<dbReference type="Pfam" id="PF02541">
    <property type="entry name" value="Ppx-GppA"/>
    <property type="match status" value="1"/>
</dbReference>
<dbReference type="InterPro" id="IPR043129">
    <property type="entry name" value="ATPase_NBD"/>
</dbReference>
<dbReference type="Gene3D" id="3.30.420.150">
    <property type="entry name" value="Exopolyphosphatase. Domain 2"/>
    <property type="match status" value="1"/>
</dbReference>
<dbReference type="SUPFAM" id="SSF109604">
    <property type="entry name" value="HD-domain/PDEase-like"/>
    <property type="match status" value="1"/>
</dbReference>
<keyword evidence="6" id="KW-0346">Stress response</keyword>
<reference evidence="12 13" key="1">
    <citation type="submission" date="2019-10" db="EMBL/GenBank/DDBJ databases">
        <title>Description of Paenibacillus pedi sp. nov.</title>
        <authorList>
            <person name="Carlier A."/>
            <person name="Qi S."/>
        </authorList>
    </citation>
    <scope>NUCLEOTIDE SEQUENCE [LARGE SCALE GENOMIC DNA]</scope>
    <source>
        <strain evidence="12 13">LMG 31457</strain>
    </source>
</reference>
<evidence type="ECO:0000256" key="9">
    <source>
        <dbReference type="ARBA" id="ARBA00033103"/>
    </source>
</evidence>
<evidence type="ECO:0000256" key="8">
    <source>
        <dbReference type="ARBA" id="ARBA00030945"/>
    </source>
</evidence>
<dbReference type="PANTHER" id="PTHR30005">
    <property type="entry name" value="EXOPOLYPHOSPHATASE"/>
    <property type="match status" value="1"/>
</dbReference>
<dbReference type="Gene3D" id="3.30.420.40">
    <property type="match status" value="1"/>
</dbReference>
<protein>
    <recommendedName>
        <fullName evidence="3">Chaperone protein DnaK</fullName>
    </recommendedName>
    <alternativeName>
        <fullName evidence="4">Chaperone protein dnaK</fullName>
    </alternativeName>
    <alternativeName>
        <fullName evidence="9">HSP70</fullName>
    </alternativeName>
    <alternativeName>
        <fullName evidence="8">Heat shock 70 kDa protein</fullName>
    </alternativeName>
    <alternativeName>
        <fullName evidence="7">Heat shock protein 70</fullName>
    </alternativeName>
</protein>
<dbReference type="InterPro" id="IPR050273">
    <property type="entry name" value="GppA/Ppx_hydrolase"/>
</dbReference>
<dbReference type="EMBL" id="WHNZ01000030">
    <property type="protein sequence ID" value="NOV01245.1"/>
    <property type="molecule type" value="Genomic_DNA"/>
</dbReference>
<dbReference type="Gene3D" id="1.10.3210.10">
    <property type="entry name" value="Hypothetical protein af1432"/>
    <property type="match status" value="1"/>
</dbReference>
<dbReference type="CDD" id="cd24052">
    <property type="entry name" value="ASKHA_NBD_HpPPX-GppA-like"/>
    <property type="match status" value="1"/>
</dbReference>
<evidence type="ECO:0000256" key="3">
    <source>
        <dbReference type="ARBA" id="ARBA00014415"/>
    </source>
</evidence>
<dbReference type="Pfam" id="PF21447">
    <property type="entry name" value="Ppx-GppA_III"/>
    <property type="match status" value="1"/>
</dbReference>
<comment type="similarity">
    <text evidence="1">Belongs to the GppA/Ppx family.</text>
</comment>
<feature type="domain" description="Ppx/GppA phosphatase C-terminal" evidence="11">
    <location>
        <begin position="333"/>
        <end position="487"/>
    </location>
</feature>
<evidence type="ECO:0000313" key="13">
    <source>
        <dbReference type="Proteomes" id="UP000618579"/>
    </source>
</evidence>
<proteinExistence type="inferred from homology"/>
<evidence type="ECO:0000256" key="5">
    <source>
        <dbReference type="ARBA" id="ARBA00022801"/>
    </source>
</evidence>
<evidence type="ECO:0000256" key="2">
    <source>
        <dbReference type="ARBA" id="ARBA00007381"/>
    </source>
</evidence>
<gene>
    <name evidence="12" type="ORF">GC097_14610</name>
</gene>
<evidence type="ECO:0000256" key="6">
    <source>
        <dbReference type="ARBA" id="ARBA00023016"/>
    </source>
</evidence>
<keyword evidence="5" id="KW-0378">Hydrolase</keyword>
<dbReference type="RefSeq" id="WP_171684075.1">
    <property type="nucleotide sequence ID" value="NZ_WHNZ01000030.1"/>
</dbReference>
<dbReference type="PROSITE" id="PS00329">
    <property type="entry name" value="HSP70_2"/>
    <property type="match status" value="1"/>
</dbReference>